<dbReference type="EMBL" id="JAOVZR010000001">
    <property type="protein sequence ID" value="MCY0149066.1"/>
    <property type="molecule type" value="Genomic_DNA"/>
</dbReference>
<dbReference type="CDD" id="cd00093">
    <property type="entry name" value="HTH_XRE"/>
    <property type="match status" value="1"/>
</dbReference>
<dbReference type="Gene3D" id="1.10.260.40">
    <property type="entry name" value="lambda repressor-like DNA-binding domains"/>
    <property type="match status" value="1"/>
</dbReference>
<dbReference type="Pfam" id="PF13560">
    <property type="entry name" value="HTH_31"/>
    <property type="match status" value="1"/>
</dbReference>
<dbReference type="InterPro" id="IPR001387">
    <property type="entry name" value="Cro/C1-type_HTH"/>
</dbReference>
<organism evidence="3 4">
    <name type="scientific">Hoeflea algicola</name>
    <dbReference type="NCBI Taxonomy" id="2983763"/>
    <lineage>
        <taxon>Bacteria</taxon>
        <taxon>Pseudomonadati</taxon>
        <taxon>Pseudomonadota</taxon>
        <taxon>Alphaproteobacteria</taxon>
        <taxon>Hyphomicrobiales</taxon>
        <taxon>Rhizobiaceae</taxon>
        <taxon>Hoeflea</taxon>
    </lineage>
</organism>
<comment type="caution">
    <text evidence="3">The sequence shown here is derived from an EMBL/GenBank/DDBJ whole genome shotgun (WGS) entry which is preliminary data.</text>
</comment>
<dbReference type="PROSITE" id="PS50943">
    <property type="entry name" value="HTH_CROC1"/>
    <property type="match status" value="1"/>
</dbReference>
<evidence type="ECO:0000256" key="1">
    <source>
        <dbReference type="SAM" id="MobiDB-lite"/>
    </source>
</evidence>
<proteinExistence type="predicted"/>
<evidence type="ECO:0000313" key="4">
    <source>
        <dbReference type="Proteomes" id="UP001073227"/>
    </source>
</evidence>
<dbReference type="Proteomes" id="UP001073227">
    <property type="component" value="Unassembled WGS sequence"/>
</dbReference>
<dbReference type="InterPro" id="IPR010982">
    <property type="entry name" value="Lambda_DNA-bd_dom_sf"/>
</dbReference>
<protein>
    <submittedName>
        <fullName evidence="3">Helix-turn-helix domain-containing protein</fullName>
    </submittedName>
</protein>
<keyword evidence="4" id="KW-1185">Reference proteome</keyword>
<feature type="region of interest" description="Disordered" evidence="1">
    <location>
        <begin position="115"/>
        <end position="140"/>
    </location>
</feature>
<dbReference type="SUPFAM" id="SSF47413">
    <property type="entry name" value="lambda repressor-like DNA-binding domains"/>
    <property type="match status" value="1"/>
</dbReference>
<accession>A0ABT3ZB98</accession>
<dbReference type="SMART" id="SM00530">
    <property type="entry name" value="HTH_XRE"/>
    <property type="match status" value="1"/>
</dbReference>
<dbReference type="RefSeq" id="WP_267654579.1">
    <property type="nucleotide sequence ID" value="NZ_JAOVZR010000001.1"/>
</dbReference>
<gene>
    <name evidence="3" type="ORF">OEG84_15470</name>
</gene>
<feature type="domain" description="HTH cro/C1-type" evidence="2">
    <location>
        <begin position="8"/>
        <end position="66"/>
    </location>
</feature>
<evidence type="ECO:0000259" key="2">
    <source>
        <dbReference type="PROSITE" id="PS50943"/>
    </source>
</evidence>
<evidence type="ECO:0000313" key="3">
    <source>
        <dbReference type="EMBL" id="MCY0149066.1"/>
    </source>
</evidence>
<sequence>MTPFGEALRRLRAERGVTQREMAKAIGVSPAYLSALEHGQRSEPSWQFVQRVIGYFNIIWDEAEELQALSGLSRPKVTINTAGLTPKATEVANRLAAAISRLDADTLDRIGKLIETGETDGDNPRPVQSIPPGQGDKLPR</sequence>
<name>A0ABT3ZB98_9HYPH</name>
<reference evidence="3" key="1">
    <citation type="submission" date="2022-10" db="EMBL/GenBank/DDBJ databases">
        <title>Hoeflea sp. G2-23, isolated from marine algae.</title>
        <authorList>
            <person name="Kristyanto S."/>
            <person name="Kim J.M."/>
            <person name="Jeon C.O."/>
        </authorList>
    </citation>
    <scope>NUCLEOTIDE SEQUENCE</scope>
    <source>
        <strain evidence="3">G2-23</strain>
    </source>
</reference>